<accession>A0ABS2Q2D9</accession>
<keyword evidence="3 6" id="KW-0812">Transmembrane</keyword>
<keyword evidence="8" id="KW-1185">Reference proteome</keyword>
<evidence type="ECO:0000256" key="5">
    <source>
        <dbReference type="ARBA" id="ARBA00023136"/>
    </source>
</evidence>
<dbReference type="InterPro" id="IPR002797">
    <property type="entry name" value="Polysacc_synth"/>
</dbReference>
<evidence type="ECO:0000256" key="4">
    <source>
        <dbReference type="ARBA" id="ARBA00022989"/>
    </source>
</evidence>
<dbReference type="PANTHER" id="PTHR30250:SF29">
    <property type="entry name" value="POLYSACCHARIDE BIOSYNTHESIS PROTEIN C-TERMINAL DOMAIN-CONTAINING PROTEIN"/>
    <property type="match status" value="1"/>
</dbReference>
<feature type="transmembrane region" description="Helical" evidence="6">
    <location>
        <begin position="47"/>
        <end position="69"/>
    </location>
</feature>
<comment type="caution">
    <text evidence="7">The sequence shown here is derived from an EMBL/GenBank/DDBJ whole genome shotgun (WGS) entry which is preliminary data.</text>
</comment>
<dbReference type="Proteomes" id="UP000808914">
    <property type="component" value="Unassembled WGS sequence"/>
</dbReference>
<dbReference type="CDD" id="cd13124">
    <property type="entry name" value="MATE_SpoVB_like"/>
    <property type="match status" value="1"/>
</dbReference>
<feature type="transmembrane region" description="Helical" evidence="6">
    <location>
        <begin position="415"/>
        <end position="434"/>
    </location>
</feature>
<dbReference type="InterPro" id="IPR050833">
    <property type="entry name" value="Poly_Biosynth_Transport"/>
</dbReference>
<dbReference type="Pfam" id="PF01943">
    <property type="entry name" value="Polysacc_synt"/>
    <property type="match status" value="1"/>
</dbReference>
<feature type="transmembrane region" description="Helical" evidence="6">
    <location>
        <begin position="358"/>
        <end position="376"/>
    </location>
</feature>
<keyword evidence="4 6" id="KW-1133">Transmembrane helix</keyword>
<organism evidence="7 8">
    <name type="scientific">Scopulibacillus daqui</name>
    <dbReference type="NCBI Taxonomy" id="1469162"/>
    <lineage>
        <taxon>Bacteria</taxon>
        <taxon>Bacillati</taxon>
        <taxon>Bacillota</taxon>
        <taxon>Bacilli</taxon>
        <taxon>Bacillales</taxon>
        <taxon>Sporolactobacillaceae</taxon>
        <taxon>Scopulibacillus</taxon>
    </lineage>
</organism>
<evidence type="ECO:0000256" key="6">
    <source>
        <dbReference type="SAM" id="Phobius"/>
    </source>
</evidence>
<comment type="subcellular location">
    <subcellularLocation>
        <location evidence="1">Cell membrane</location>
        <topology evidence="1">Multi-pass membrane protein</topology>
    </subcellularLocation>
</comment>
<feature type="transmembrane region" description="Helical" evidence="6">
    <location>
        <begin position="160"/>
        <end position="177"/>
    </location>
</feature>
<feature type="transmembrane region" description="Helical" evidence="6">
    <location>
        <begin position="454"/>
        <end position="477"/>
    </location>
</feature>
<name>A0ABS2Q2D9_9BACL</name>
<feature type="transmembrane region" description="Helical" evidence="6">
    <location>
        <begin position="183"/>
        <end position="207"/>
    </location>
</feature>
<sequence length="535" mass="58800">MKHHIWRGALTLSIAAMIVKVLSAVYRLPYQNLAGDIGFYVYQQIYPFYSLAVVMGGTSFPILISKLMAEQSVHDSKGQRHVIANASIAVSGISLLLFIILFAGAEQVAKLMADPLLATPIRTISFIYLFVPFLAVLRGYFQGSFYNMTPTAASQVGEQALRVGVILGLSVLLFYKSGTPYQFGTAAAFGSMAAPAASVFILFVYFFKTQKEQRIRPFEDDVKGSGHIHFDFCLIKRLLKEGAAFTLTSLTLVSFQFIDTISLVPLLKHFHWSHPRALEGVYDRSFPIIQIGATVAGALTAAIVPAVAQIRKKTPDAELKGQLSFSLRIFITLGLAAAAGLAMIAGETNHMLFKDTKGTLSICFMSFNLLWMIMIIPSAGVLQGGTSIWRPVIYLLAALIIKVGLNIILVPEFGITGAAVATSASMGFCAYLNVKQVKKIYHIHIFDLKHKWKLALSISFMAISIFILKTLFMILNINEQSRIHAAVVAMSSVLIGAAVFLLSIVQLKFFNEKELKKLPMIDRWLGKVKNASVKE</sequence>
<dbReference type="PANTHER" id="PTHR30250">
    <property type="entry name" value="PST FAMILY PREDICTED COLANIC ACID TRANSPORTER"/>
    <property type="match status" value="1"/>
</dbReference>
<evidence type="ECO:0000313" key="7">
    <source>
        <dbReference type="EMBL" id="MBM7646458.1"/>
    </source>
</evidence>
<dbReference type="EMBL" id="JAFBER010000021">
    <property type="protein sequence ID" value="MBM7646458.1"/>
    <property type="molecule type" value="Genomic_DNA"/>
</dbReference>
<proteinExistence type="predicted"/>
<keyword evidence="5 6" id="KW-0472">Membrane</keyword>
<feature type="transmembrane region" description="Helical" evidence="6">
    <location>
        <begin position="329"/>
        <end position="346"/>
    </location>
</feature>
<evidence type="ECO:0000313" key="8">
    <source>
        <dbReference type="Proteomes" id="UP000808914"/>
    </source>
</evidence>
<feature type="transmembrane region" description="Helical" evidence="6">
    <location>
        <begin position="244"/>
        <end position="267"/>
    </location>
</feature>
<feature type="transmembrane region" description="Helical" evidence="6">
    <location>
        <begin position="388"/>
        <end position="409"/>
    </location>
</feature>
<feature type="transmembrane region" description="Helical" evidence="6">
    <location>
        <begin position="483"/>
        <end position="507"/>
    </location>
</feature>
<feature type="transmembrane region" description="Helical" evidence="6">
    <location>
        <begin position="287"/>
        <end position="308"/>
    </location>
</feature>
<feature type="transmembrane region" description="Helical" evidence="6">
    <location>
        <begin position="81"/>
        <end position="103"/>
    </location>
</feature>
<evidence type="ECO:0000256" key="2">
    <source>
        <dbReference type="ARBA" id="ARBA00022475"/>
    </source>
</evidence>
<reference evidence="7 8" key="1">
    <citation type="submission" date="2021-01" db="EMBL/GenBank/DDBJ databases">
        <title>Genomic Encyclopedia of Type Strains, Phase IV (KMG-IV): sequencing the most valuable type-strain genomes for metagenomic binning, comparative biology and taxonomic classification.</title>
        <authorList>
            <person name="Goeker M."/>
        </authorList>
    </citation>
    <scope>NUCLEOTIDE SEQUENCE [LARGE SCALE GENOMIC DNA]</scope>
    <source>
        <strain evidence="7 8">DSM 28236</strain>
    </source>
</reference>
<gene>
    <name evidence="7" type="ORF">JOD45_002686</name>
</gene>
<evidence type="ECO:0000256" key="1">
    <source>
        <dbReference type="ARBA" id="ARBA00004651"/>
    </source>
</evidence>
<dbReference type="RefSeq" id="WP_205004338.1">
    <property type="nucleotide sequence ID" value="NZ_JAFBER010000021.1"/>
</dbReference>
<dbReference type="InterPro" id="IPR024923">
    <property type="entry name" value="PG_synth_SpoVB"/>
</dbReference>
<protein>
    <submittedName>
        <fullName evidence="7">PST family polysaccharide transporter</fullName>
    </submittedName>
</protein>
<keyword evidence="2" id="KW-1003">Cell membrane</keyword>
<feature type="transmembrane region" description="Helical" evidence="6">
    <location>
        <begin position="123"/>
        <end position="140"/>
    </location>
</feature>
<evidence type="ECO:0000256" key="3">
    <source>
        <dbReference type="ARBA" id="ARBA00022692"/>
    </source>
</evidence>